<dbReference type="InterPro" id="IPR023271">
    <property type="entry name" value="Aquaporin-like"/>
</dbReference>
<organism evidence="6 7">
    <name type="scientific">Leisingera aquaemixtae</name>
    <dbReference type="NCBI Taxonomy" id="1396826"/>
    <lineage>
        <taxon>Bacteria</taxon>
        <taxon>Pseudomonadati</taxon>
        <taxon>Pseudomonadota</taxon>
        <taxon>Alphaproteobacteria</taxon>
        <taxon>Rhodobacterales</taxon>
        <taxon>Roseobacteraceae</taxon>
        <taxon>Leisingera</taxon>
    </lineage>
</organism>
<feature type="transmembrane region" description="Helical" evidence="5">
    <location>
        <begin position="129"/>
        <end position="154"/>
    </location>
</feature>
<dbReference type="GO" id="GO:0005886">
    <property type="term" value="C:plasma membrane"/>
    <property type="evidence" value="ECO:0007669"/>
    <property type="project" value="TreeGrafter"/>
</dbReference>
<dbReference type="InterPro" id="IPR000292">
    <property type="entry name" value="For/NO2_transpt"/>
</dbReference>
<dbReference type="AlphaFoldDB" id="A0A0N7M4F8"/>
<evidence type="ECO:0000313" key="6">
    <source>
        <dbReference type="EMBL" id="CUH99514.1"/>
    </source>
</evidence>
<reference evidence="6 7" key="1">
    <citation type="submission" date="2015-09" db="EMBL/GenBank/DDBJ databases">
        <authorList>
            <consortium name="Swine Surveillance"/>
        </authorList>
    </citation>
    <scope>NUCLEOTIDE SEQUENCE [LARGE SCALE GENOMIC DNA]</scope>
    <source>
        <strain evidence="6 7">CECT 8399</strain>
    </source>
</reference>
<evidence type="ECO:0000256" key="5">
    <source>
        <dbReference type="SAM" id="Phobius"/>
    </source>
</evidence>
<proteinExistence type="predicted"/>
<feature type="transmembrane region" description="Helical" evidence="5">
    <location>
        <begin position="86"/>
        <end position="103"/>
    </location>
</feature>
<dbReference type="Proteomes" id="UP000051326">
    <property type="component" value="Unassembled WGS sequence"/>
</dbReference>
<dbReference type="GO" id="GO:0015499">
    <property type="term" value="F:formate transmembrane transporter activity"/>
    <property type="evidence" value="ECO:0007669"/>
    <property type="project" value="TreeGrafter"/>
</dbReference>
<dbReference type="Pfam" id="PF01226">
    <property type="entry name" value="Form_Nir_trans"/>
    <property type="match status" value="1"/>
</dbReference>
<name>A0A0N7M4F8_9RHOB</name>
<dbReference type="EMBL" id="CYSR01000020">
    <property type="protein sequence ID" value="CUH99514.1"/>
    <property type="molecule type" value="Genomic_DNA"/>
</dbReference>
<keyword evidence="4 5" id="KW-0472">Membrane</keyword>
<sequence>MTPTDKHLLAEEQKERDAVEEATGLSAKLIFETIRLEGEEELRRPMRALWWSGLAAGLLISFSVWGEAILRSSLPDGDWRFIVENLGYSLGFVLVILGRMQLFTENTITTVVPVTLCPTWKSFGRTGRLWAVVLAANVTGAFIAAAFLAFTPVMSGPMADAMLSLSHHATGMPWAEGLVRGIPAGVLIAALVWMLPQANGSALPLIILITWLIALGDFTHIIAGSVEMAFLMVQGELSLAPAVFRFFLPVLAGNVIGGTAVFTLLTWAQIRPEVEEAKEKRNGRLKT</sequence>
<evidence type="ECO:0000256" key="3">
    <source>
        <dbReference type="ARBA" id="ARBA00022989"/>
    </source>
</evidence>
<dbReference type="STRING" id="1396826.PHA8399_01636"/>
<evidence type="ECO:0000256" key="4">
    <source>
        <dbReference type="ARBA" id="ARBA00023136"/>
    </source>
</evidence>
<evidence type="ECO:0000256" key="1">
    <source>
        <dbReference type="ARBA" id="ARBA00004141"/>
    </source>
</evidence>
<comment type="subcellular location">
    <subcellularLocation>
        <location evidence="1">Membrane</location>
        <topology evidence="1">Multi-pass membrane protein</topology>
    </subcellularLocation>
</comment>
<dbReference type="RefSeq" id="WP_058285658.1">
    <property type="nucleotide sequence ID" value="NZ_CYSR01000020.1"/>
</dbReference>
<dbReference type="PANTHER" id="PTHR30520">
    <property type="entry name" value="FORMATE TRANSPORTER-RELATED"/>
    <property type="match status" value="1"/>
</dbReference>
<accession>A0A0N7M4F8</accession>
<feature type="transmembrane region" description="Helical" evidence="5">
    <location>
        <begin position="174"/>
        <end position="195"/>
    </location>
</feature>
<dbReference type="Gene3D" id="1.20.1080.10">
    <property type="entry name" value="Glycerol uptake facilitator protein"/>
    <property type="match status" value="1"/>
</dbReference>
<feature type="transmembrane region" description="Helical" evidence="5">
    <location>
        <begin position="243"/>
        <end position="268"/>
    </location>
</feature>
<gene>
    <name evidence="6" type="primary">yfdC</name>
    <name evidence="6" type="ORF">PHA8399_01636</name>
</gene>
<keyword evidence="2 5" id="KW-0812">Transmembrane</keyword>
<evidence type="ECO:0000313" key="7">
    <source>
        <dbReference type="Proteomes" id="UP000051326"/>
    </source>
</evidence>
<protein>
    <submittedName>
        <fullName evidence="6">Inner membrane protein YfdC</fullName>
    </submittedName>
</protein>
<evidence type="ECO:0000256" key="2">
    <source>
        <dbReference type="ARBA" id="ARBA00022692"/>
    </source>
</evidence>
<feature type="transmembrane region" description="Helical" evidence="5">
    <location>
        <begin position="202"/>
        <end position="223"/>
    </location>
</feature>
<keyword evidence="3 5" id="KW-1133">Transmembrane helix</keyword>
<dbReference type="PANTHER" id="PTHR30520:SF2">
    <property type="entry name" value="INNER MEMBRANE PROTEIN YFDC"/>
    <property type="match status" value="1"/>
</dbReference>
<feature type="transmembrane region" description="Helical" evidence="5">
    <location>
        <begin position="48"/>
        <end position="66"/>
    </location>
</feature>